<evidence type="ECO:0000313" key="3">
    <source>
        <dbReference type="Proteomes" id="UP000054498"/>
    </source>
</evidence>
<feature type="region of interest" description="Disordered" evidence="1">
    <location>
        <begin position="193"/>
        <end position="251"/>
    </location>
</feature>
<gene>
    <name evidence="2" type="ORF">MNEG_13297</name>
</gene>
<protein>
    <submittedName>
        <fullName evidence="2">Uncharacterized protein</fullName>
    </submittedName>
</protein>
<evidence type="ECO:0000256" key="1">
    <source>
        <dbReference type="SAM" id="MobiDB-lite"/>
    </source>
</evidence>
<dbReference type="AlphaFoldDB" id="A0A0D2LST2"/>
<dbReference type="EMBL" id="KK103959">
    <property type="protein sequence ID" value="KIY94664.1"/>
    <property type="molecule type" value="Genomic_DNA"/>
</dbReference>
<proteinExistence type="predicted"/>
<dbReference type="KEGG" id="mng:MNEG_13297"/>
<organism evidence="2 3">
    <name type="scientific">Monoraphidium neglectum</name>
    <dbReference type="NCBI Taxonomy" id="145388"/>
    <lineage>
        <taxon>Eukaryota</taxon>
        <taxon>Viridiplantae</taxon>
        <taxon>Chlorophyta</taxon>
        <taxon>core chlorophytes</taxon>
        <taxon>Chlorophyceae</taxon>
        <taxon>CS clade</taxon>
        <taxon>Sphaeropleales</taxon>
        <taxon>Selenastraceae</taxon>
        <taxon>Monoraphidium</taxon>
    </lineage>
</organism>
<dbReference type="STRING" id="145388.A0A0D2LST2"/>
<sequence>MHTSAPGPAPGTALASDSRSLAAALRDASVSRVLIAARRLTLDPVDFGLRPRIVISRPVEISACSPEPNRPAARGGGGILDLVGGRSADLAAVAAGGALALSGPAPRGAGAPATPTASYGERPEGGTLLLGLFDVRSFGAVTLRDVIVRSNSRVNTTLSLLGYPAAARPQIQPLVRRGAAVLIPHWSLKQAARPAGARGSADAGLRMHGAHDAPARERRLRGRRLKAAGPGGADAAAAAETGGGGGASGGGVACRSGDELQRLLQDPSVSRIALLGGPIALDGPAWRTGAGLSITRQVGEMACAGACAQRHPLALRA</sequence>
<dbReference type="Proteomes" id="UP000054498">
    <property type="component" value="Unassembled WGS sequence"/>
</dbReference>
<dbReference type="RefSeq" id="XP_013893684.1">
    <property type="nucleotide sequence ID" value="XM_014038230.1"/>
</dbReference>
<dbReference type="GeneID" id="25730745"/>
<accession>A0A0D2LST2</accession>
<feature type="compositionally biased region" description="Gly residues" evidence="1">
    <location>
        <begin position="241"/>
        <end position="251"/>
    </location>
</feature>
<evidence type="ECO:0000313" key="2">
    <source>
        <dbReference type="EMBL" id="KIY94664.1"/>
    </source>
</evidence>
<reference evidence="2 3" key="1">
    <citation type="journal article" date="2013" name="BMC Genomics">
        <title>Reconstruction of the lipid metabolism for the microalga Monoraphidium neglectum from its genome sequence reveals characteristics suitable for biofuel production.</title>
        <authorList>
            <person name="Bogen C."/>
            <person name="Al-Dilaimi A."/>
            <person name="Albersmeier A."/>
            <person name="Wichmann J."/>
            <person name="Grundmann M."/>
            <person name="Rupp O."/>
            <person name="Lauersen K.J."/>
            <person name="Blifernez-Klassen O."/>
            <person name="Kalinowski J."/>
            <person name="Goesmann A."/>
            <person name="Mussgnug J.H."/>
            <person name="Kruse O."/>
        </authorList>
    </citation>
    <scope>NUCLEOTIDE SEQUENCE [LARGE SCALE GENOMIC DNA]</scope>
    <source>
        <strain evidence="2 3">SAG 48.87</strain>
    </source>
</reference>
<keyword evidence="3" id="KW-1185">Reference proteome</keyword>
<name>A0A0D2LST2_9CHLO</name>